<comment type="similarity">
    <text evidence="2">Belongs to the organo anion transporter (TC 2.A.60) family.</text>
</comment>
<evidence type="ECO:0000259" key="11">
    <source>
        <dbReference type="PROSITE" id="PS51465"/>
    </source>
</evidence>
<dbReference type="Proteomes" id="UP000694865">
    <property type="component" value="Unplaced"/>
</dbReference>
<evidence type="ECO:0000256" key="5">
    <source>
        <dbReference type="ARBA" id="ARBA00022989"/>
    </source>
</evidence>
<dbReference type="SUPFAM" id="SSF100895">
    <property type="entry name" value="Kazal-type serine protease inhibitors"/>
    <property type="match status" value="1"/>
</dbReference>
<feature type="transmembrane region" description="Helical" evidence="9">
    <location>
        <begin position="65"/>
        <end position="89"/>
    </location>
</feature>
<dbReference type="RefSeq" id="XP_006820786.1">
    <property type="nucleotide sequence ID" value="XM_006820723.1"/>
</dbReference>
<keyword evidence="7" id="KW-1015">Disulfide bond</keyword>
<dbReference type="InterPro" id="IPR020846">
    <property type="entry name" value="MFS_dom"/>
</dbReference>
<sequence>METEHSGASSIDFEAGEAKTNTTTKDEENGVNGVVSKDRDDTVEDSLTCGWFNIRPSWLQRFNKAPWLASAISALMFVQGLTVNGFVYINLSTIETRFGFPSVATGLLVSTYDLTVVMLITFVSYFGATRNKARMLGIGAVIMGCGSLLWAVPHFTTGLYEYDTAYEDKTTLCYPQANSSISTDCDDGWHSLSYYFIVFVFAQILHGIGASPIYTVGYAYCDENVSHRKSSWYTGILSAFSIFGPTTGFLLGAIFLSIWTDVMYADEVTITPDDPSWVGAWWIVFLIGWVLSWIIAVPMAAFPPILPGNISAVYITRGGSSMNTNTPEPVNLTHPCNDHCNCAGTETYSPVCGSNGLVYFDACYAGCLETDAEEK</sequence>
<feature type="transmembrane region" description="Helical" evidence="9">
    <location>
        <begin position="109"/>
        <end position="128"/>
    </location>
</feature>
<evidence type="ECO:0000259" key="10">
    <source>
        <dbReference type="PROSITE" id="PS50850"/>
    </source>
</evidence>
<dbReference type="InterPro" id="IPR002350">
    <property type="entry name" value="Kazal_dom"/>
</dbReference>
<feature type="region of interest" description="Disordered" evidence="8">
    <location>
        <begin position="1"/>
        <end position="37"/>
    </location>
</feature>
<evidence type="ECO:0000256" key="3">
    <source>
        <dbReference type="ARBA" id="ARBA00022475"/>
    </source>
</evidence>
<dbReference type="PANTHER" id="PTHR11388:SF100">
    <property type="entry name" value="SOLUTE CARRIER ORGANIC ANION TRANSPORTER FAMILY MEMBER 4A1"/>
    <property type="match status" value="1"/>
</dbReference>
<evidence type="ECO:0000256" key="6">
    <source>
        <dbReference type="ARBA" id="ARBA00023136"/>
    </source>
</evidence>
<feature type="transmembrane region" description="Helical" evidence="9">
    <location>
        <begin position="232"/>
        <end position="259"/>
    </location>
</feature>
<evidence type="ECO:0000256" key="2">
    <source>
        <dbReference type="ARBA" id="ARBA00009657"/>
    </source>
</evidence>
<dbReference type="PANTHER" id="PTHR11388">
    <property type="entry name" value="ORGANIC ANION TRANSPORTER"/>
    <property type="match status" value="1"/>
</dbReference>
<keyword evidence="4 9" id="KW-0812">Transmembrane</keyword>
<dbReference type="InterPro" id="IPR036259">
    <property type="entry name" value="MFS_trans_sf"/>
</dbReference>
<accession>A0ABM0ML95</accession>
<gene>
    <name evidence="13" type="primary">LOC102809184</name>
</gene>
<evidence type="ECO:0000256" key="1">
    <source>
        <dbReference type="ARBA" id="ARBA00004651"/>
    </source>
</evidence>
<dbReference type="PROSITE" id="PS51465">
    <property type="entry name" value="KAZAL_2"/>
    <property type="match status" value="1"/>
</dbReference>
<keyword evidence="3" id="KW-1003">Cell membrane</keyword>
<evidence type="ECO:0000256" key="7">
    <source>
        <dbReference type="ARBA" id="ARBA00023157"/>
    </source>
</evidence>
<dbReference type="InterPro" id="IPR004156">
    <property type="entry name" value="OATP"/>
</dbReference>
<feature type="domain" description="Kazal-like" evidence="11">
    <location>
        <begin position="330"/>
        <end position="375"/>
    </location>
</feature>
<proteinExistence type="inferred from homology"/>
<evidence type="ECO:0000313" key="12">
    <source>
        <dbReference type="Proteomes" id="UP000694865"/>
    </source>
</evidence>
<evidence type="ECO:0000256" key="9">
    <source>
        <dbReference type="SAM" id="Phobius"/>
    </source>
</evidence>
<evidence type="ECO:0000256" key="8">
    <source>
        <dbReference type="SAM" id="MobiDB-lite"/>
    </source>
</evidence>
<reference evidence="13" key="1">
    <citation type="submission" date="2025-08" db="UniProtKB">
        <authorList>
            <consortium name="RefSeq"/>
        </authorList>
    </citation>
    <scope>IDENTIFICATION</scope>
    <source>
        <tissue evidence="13">Testes</tissue>
    </source>
</reference>
<feature type="transmembrane region" description="Helical" evidence="9">
    <location>
        <begin position="135"/>
        <end position="152"/>
    </location>
</feature>
<feature type="transmembrane region" description="Helical" evidence="9">
    <location>
        <begin position="279"/>
        <end position="302"/>
    </location>
</feature>
<dbReference type="GeneID" id="102809184"/>
<keyword evidence="6 9" id="KW-0472">Membrane</keyword>
<dbReference type="Gene3D" id="1.20.1250.20">
    <property type="entry name" value="MFS general substrate transporter like domains"/>
    <property type="match status" value="1"/>
</dbReference>
<dbReference type="InterPro" id="IPR036058">
    <property type="entry name" value="Kazal_dom_sf"/>
</dbReference>
<dbReference type="Pfam" id="PF07648">
    <property type="entry name" value="Kazal_2"/>
    <property type="match status" value="1"/>
</dbReference>
<feature type="domain" description="Major facilitator superfamily (MFS) profile" evidence="10">
    <location>
        <begin position="68"/>
        <end position="375"/>
    </location>
</feature>
<name>A0ABM0ML95_SACKO</name>
<organism evidence="12 13">
    <name type="scientific">Saccoglossus kowalevskii</name>
    <name type="common">Acorn worm</name>
    <dbReference type="NCBI Taxonomy" id="10224"/>
    <lineage>
        <taxon>Eukaryota</taxon>
        <taxon>Metazoa</taxon>
        <taxon>Hemichordata</taxon>
        <taxon>Enteropneusta</taxon>
        <taxon>Harrimaniidae</taxon>
        <taxon>Saccoglossus</taxon>
    </lineage>
</organism>
<keyword evidence="12" id="KW-1185">Reference proteome</keyword>
<keyword evidence="5 9" id="KW-1133">Transmembrane helix</keyword>
<evidence type="ECO:0000256" key="4">
    <source>
        <dbReference type="ARBA" id="ARBA00022692"/>
    </source>
</evidence>
<evidence type="ECO:0000313" key="13">
    <source>
        <dbReference type="RefSeq" id="XP_006820786.1"/>
    </source>
</evidence>
<feature type="non-terminal residue" evidence="13">
    <location>
        <position position="375"/>
    </location>
</feature>
<feature type="transmembrane region" description="Helical" evidence="9">
    <location>
        <begin position="194"/>
        <end position="220"/>
    </location>
</feature>
<dbReference type="Pfam" id="PF03137">
    <property type="entry name" value="OATP"/>
    <property type="match status" value="1"/>
</dbReference>
<dbReference type="PROSITE" id="PS50850">
    <property type="entry name" value="MFS"/>
    <property type="match status" value="1"/>
</dbReference>
<comment type="subcellular location">
    <subcellularLocation>
        <location evidence="1">Cell membrane</location>
        <topology evidence="1">Multi-pass membrane protein</topology>
    </subcellularLocation>
</comment>
<dbReference type="SUPFAM" id="SSF103473">
    <property type="entry name" value="MFS general substrate transporter"/>
    <property type="match status" value="1"/>
</dbReference>
<protein>
    <submittedName>
        <fullName evidence="13">Solute carrier organic anion transporter family member 4C1-like</fullName>
    </submittedName>
</protein>